<accession>A0ABM1IY79</accession>
<dbReference type="PANTHER" id="PTHR31981:SF1">
    <property type="entry name" value="GLYCOSYLATED LYSOSOMAL MEMBRANE PROTEIN"/>
    <property type="match status" value="1"/>
</dbReference>
<evidence type="ECO:0000256" key="4">
    <source>
        <dbReference type="ARBA" id="ARBA00022989"/>
    </source>
</evidence>
<proteinExistence type="inferred from homology"/>
<keyword evidence="3 12" id="KW-0732">Signal</keyword>
<dbReference type="PANTHER" id="PTHR31981">
    <property type="entry name" value="GLYCOSYLATED LYSOSOMAL MEMBRANE PROTEIN"/>
    <property type="match status" value="1"/>
</dbReference>
<comment type="function">
    <text evidence="8">Required to protect lysosomal transporter MFSD1 from lysosomal proteolysis and for MFSD1 lysosomal localization.</text>
</comment>
<protein>
    <submittedName>
        <fullName evidence="14">Glycosylated lysosomal membrane protein A-like</fullName>
    </submittedName>
</protein>
<dbReference type="Pfam" id="PF15065">
    <property type="entry name" value="NCU-G1"/>
    <property type="match status" value="1"/>
</dbReference>
<dbReference type="Proteomes" id="UP000694924">
    <property type="component" value="Unplaced"/>
</dbReference>
<evidence type="ECO:0000313" key="14">
    <source>
        <dbReference type="RefSeq" id="XP_015185166.1"/>
    </source>
</evidence>
<feature type="chain" id="PRO_5046450361" evidence="12">
    <location>
        <begin position="18"/>
        <end position="407"/>
    </location>
</feature>
<evidence type="ECO:0000256" key="3">
    <source>
        <dbReference type="ARBA" id="ARBA00022729"/>
    </source>
</evidence>
<gene>
    <name evidence="14" type="primary">LOC107071026</name>
</gene>
<keyword evidence="4 11" id="KW-1133">Transmembrane helix</keyword>
<keyword evidence="2 11" id="KW-0812">Transmembrane</keyword>
<reference evidence="14" key="1">
    <citation type="submission" date="2025-08" db="UniProtKB">
        <authorList>
            <consortium name="RefSeq"/>
        </authorList>
    </citation>
    <scope>IDENTIFICATION</scope>
    <source>
        <tissue evidence="14">Whole body</tissue>
    </source>
</reference>
<feature type="transmembrane region" description="Helical" evidence="11">
    <location>
        <begin position="366"/>
        <end position="392"/>
    </location>
</feature>
<comment type="subunit">
    <text evidence="10">Interacts (via lumenal domain) with lysosomal protein MFSD1; the interaction starts while both proteins are still in the endoplasmic reticulum and is required for stabilization of MFSD1 in lysosomes but has no direct effect on its targeting to lysosomes or transporter activity.</text>
</comment>
<evidence type="ECO:0000256" key="2">
    <source>
        <dbReference type="ARBA" id="ARBA00022692"/>
    </source>
</evidence>
<comment type="subcellular location">
    <subcellularLocation>
        <location evidence="9">Lysosome membrane</location>
        <topology evidence="9">Single-pass type I membrane protein</topology>
        <orientation evidence="9">Lumenal side</orientation>
    </subcellularLocation>
</comment>
<evidence type="ECO:0000256" key="12">
    <source>
        <dbReference type="SAM" id="SignalP"/>
    </source>
</evidence>
<evidence type="ECO:0000256" key="9">
    <source>
        <dbReference type="ARBA" id="ARBA00024189"/>
    </source>
</evidence>
<evidence type="ECO:0000256" key="7">
    <source>
        <dbReference type="ARBA" id="ARBA00023228"/>
    </source>
</evidence>
<evidence type="ECO:0000256" key="6">
    <source>
        <dbReference type="ARBA" id="ARBA00023180"/>
    </source>
</evidence>
<evidence type="ECO:0000256" key="5">
    <source>
        <dbReference type="ARBA" id="ARBA00023136"/>
    </source>
</evidence>
<dbReference type="GeneID" id="107071026"/>
<feature type="signal peptide" evidence="12">
    <location>
        <begin position="1"/>
        <end position="17"/>
    </location>
</feature>
<keyword evidence="7" id="KW-0458">Lysosome</keyword>
<dbReference type="RefSeq" id="XP_015185166.1">
    <property type="nucleotide sequence ID" value="XM_015329680.1"/>
</dbReference>
<keyword evidence="5 11" id="KW-0472">Membrane</keyword>
<organism evidence="13 14">
    <name type="scientific">Polistes dominula</name>
    <name type="common">European paper wasp</name>
    <name type="synonym">Vespa dominula</name>
    <dbReference type="NCBI Taxonomy" id="743375"/>
    <lineage>
        <taxon>Eukaryota</taxon>
        <taxon>Metazoa</taxon>
        <taxon>Ecdysozoa</taxon>
        <taxon>Arthropoda</taxon>
        <taxon>Hexapoda</taxon>
        <taxon>Insecta</taxon>
        <taxon>Pterygota</taxon>
        <taxon>Neoptera</taxon>
        <taxon>Endopterygota</taxon>
        <taxon>Hymenoptera</taxon>
        <taxon>Apocrita</taxon>
        <taxon>Aculeata</taxon>
        <taxon>Vespoidea</taxon>
        <taxon>Vespidae</taxon>
        <taxon>Polistinae</taxon>
        <taxon>Polistini</taxon>
        <taxon>Polistes</taxon>
    </lineage>
</organism>
<sequence>MPHVSLISLLLFMSVISMNVAGPAKRTLHFEEKCKNQNWTTMYLRADGFNDTLHYIWDFGGKPSILMALTSLPATLNITCENFLHKQNNSIVFSEKPIYTIGIIINKIIEFNDVNNTAVINFTNATNINVLKPESFVWSRKSFSMDDDSFGLNMEANFYNDTTTNIIRHGSIKATLKGYYFMEHTDSIPHMLHTENSMLVDLIFDNIETNETFTNSRFAVELMIVGGGNPDKLMIIDPKKNLDDEHTPGIFEVIEVRTPAFNRNNETQENSAYLQWRPISYVSSSRSVSSSTEIVQYPPSKVNNRVGAINNSMLYCYYGENVDNLLVQTIMISVGSKDDGFYKSTRYTTWTFIIGYGTPPDEQLSYLVILIISIGLGLPIVIIFLAALYVCIRNMSKRRHNDTYLNR</sequence>
<name>A0ABM1IY79_POLDO</name>
<evidence type="ECO:0000313" key="13">
    <source>
        <dbReference type="Proteomes" id="UP000694924"/>
    </source>
</evidence>
<evidence type="ECO:0000256" key="8">
    <source>
        <dbReference type="ARBA" id="ARBA00024176"/>
    </source>
</evidence>
<dbReference type="InterPro" id="IPR029382">
    <property type="entry name" value="NCU-G1"/>
</dbReference>
<keyword evidence="13" id="KW-1185">Reference proteome</keyword>
<comment type="similarity">
    <text evidence="1">Belongs to the GLMP family.</text>
</comment>
<evidence type="ECO:0000256" key="11">
    <source>
        <dbReference type="SAM" id="Phobius"/>
    </source>
</evidence>
<keyword evidence="6" id="KW-0325">Glycoprotein</keyword>
<evidence type="ECO:0000256" key="10">
    <source>
        <dbReference type="ARBA" id="ARBA00044960"/>
    </source>
</evidence>
<evidence type="ECO:0000256" key="1">
    <source>
        <dbReference type="ARBA" id="ARBA00010599"/>
    </source>
</evidence>